<dbReference type="Proteomes" id="UP000318370">
    <property type="component" value="Unassembled WGS sequence"/>
</dbReference>
<evidence type="ECO:0000256" key="4">
    <source>
        <dbReference type="ARBA" id="ARBA00022764"/>
    </source>
</evidence>
<evidence type="ECO:0000259" key="6">
    <source>
        <dbReference type="Pfam" id="PF00345"/>
    </source>
</evidence>
<comment type="similarity">
    <text evidence="2">Belongs to the periplasmic pilus chaperone family.</text>
</comment>
<reference evidence="8 9" key="1">
    <citation type="submission" date="2019-07" db="EMBL/GenBank/DDBJ databases">
        <authorList>
            <person name="Brisse S."/>
            <person name="Rodrigues C."/>
            <person name="Thorpe H."/>
        </authorList>
    </citation>
    <scope>NUCLEOTIDE SEQUENCE [LARGE SCALE GENOMIC DNA]</scope>
    <source>
        <strain evidence="8">SB6408</strain>
    </source>
</reference>
<dbReference type="GO" id="GO:0030288">
    <property type="term" value="C:outer membrane-bounded periplasmic space"/>
    <property type="evidence" value="ECO:0007669"/>
    <property type="project" value="InterPro"/>
</dbReference>
<organism evidence="8 9">
    <name type="scientific">Klebsiella spallanzanii</name>
    <dbReference type="NCBI Taxonomy" id="2587528"/>
    <lineage>
        <taxon>Bacteria</taxon>
        <taxon>Pseudomonadati</taxon>
        <taxon>Pseudomonadota</taxon>
        <taxon>Gammaproteobacteria</taxon>
        <taxon>Enterobacterales</taxon>
        <taxon>Enterobacteriaceae</taxon>
        <taxon>Klebsiella/Raoultella group</taxon>
        <taxon>Klebsiella</taxon>
    </lineage>
</organism>
<proteinExistence type="inferred from homology"/>
<dbReference type="PANTHER" id="PTHR30251:SF7">
    <property type="entry name" value="FIMBRIAE CHAPARONE"/>
    <property type="match status" value="1"/>
</dbReference>
<evidence type="ECO:0000256" key="3">
    <source>
        <dbReference type="ARBA" id="ARBA00022729"/>
    </source>
</evidence>
<dbReference type="InterPro" id="IPR016148">
    <property type="entry name" value="Pili_assmbl_chaperone_C"/>
</dbReference>
<evidence type="ECO:0000313" key="8">
    <source>
        <dbReference type="EMBL" id="VUS88420.1"/>
    </source>
</evidence>
<dbReference type="Pfam" id="PF02753">
    <property type="entry name" value="PapD_C"/>
    <property type="match status" value="1"/>
</dbReference>
<feature type="domain" description="Pili assembly chaperone C-terminal" evidence="7">
    <location>
        <begin position="174"/>
        <end position="235"/>
    </location>
</feature>
<dbReference type="Pfam" id="PF00345">
    <property type="entry name" value="PapD_N"/>
    <property type="match status" value="1"/>
</dbReference>
<dbReference type="SUPFAM" id="SSF49584">
    <property type="entry name" value="Periplasmic chaperone C-domain"/>
    <property type="match status" value="1"/>
</dbReference>
<evidence type="ECO:0000256" key="2">
    <source>
        <dbReference type="ARBA" id="ARBA00007399"/>
    </source>
</evidence>
<dbReference type="InterPro" id="IPR036316">
    <property type="entry name" value="Pili_assmbl_chap_C_dom_sf"/>
</dbReference>
<dbReference type="InterPro" id="IPR001829">
    <property type="entry name" value="Pili_assmbl_chaperone_bac"/>
</dbReference>
<accession>A0A564M3Y7</accession>
<evidence type="ECO:0000313" key="9">
    <source>
        <dbReference type="Proteomes" id="UP000318370"/>
    </source>
</evidence>
<keyword evidence="4" id="KW-0574">Periplasm</keyword>
<dbReference type="AlphaFoldDB" id="A0A564M3Y7"/>
<keyword evidence="3" id="KW-0732">Signal</keyword>
<dbReference type="InterPro" id="IPR050643">
    <property type="entry name" value="Periplasmic_pilus_chap"/>
</dbReference>
<dbReference type="EMBL" id="CABGHF010000023">
    <property type="protein sequence ID" value="VUS88420.1"/>
    <property type="molecule type" value="Genomic_DNA"/>
</dbReference>
<keyword evidence="5" id="KW-0143">Chaperone</keyword>
<evidence type="ECO:0000256" key="1">
    <source>
        <dbReference type="ARBA" id="ARBA00004418"/>
    </source>
</evidence>
<name>A0A564M3Y7_9ENTR</name>
<dbReference type="SUPFAM" id="SSF49354">
    <property type="entry name" value="PapD-like"/>
    <property type="match status" value="1"/>
</dbReference>
<evidence type="ECO:0000256" key="5">
    <source>
        <dbReference type="ARBA" id="ARBA00023186"/>
    </source>
</evidence>
<dbReference type="Gene3D" id="2.60.40.10">
    <property type="entry name" value="Immunoglobulins"/>
    <property type="match status" value="2"/>
</dbReference>
<dbReference type="PRINTS" id="PR00969">
    <property type="entry name" value="CHAPERONPILI"/>
</dbReference>
<dbReference type="InterPro" id="IPR013783">
    <property type="entry name" value="Ig-like_fold"/>
</dbReference>
<comment type="subcellular location">
    <subcellularLocation>
        <location evidence="1">Periplasm</location>
    </subcellularLocation>
</comment>
<dbReference type="InterPro" id="IPR016147">
    <property type="entry name" value="Pili_assmbl_chaperone_N"/>
</dbReference>
<dbReference type="InterPro" id="IPR008962">
    <property type="entry name" value="PapD-like_sf"/>
</dbReference>
<dbReference type="RefSeq" id="WP_142463454.1">
    <property type="nucleotide sequence ID" value="NZ_CABGHF010000023.1"/>
</dbReference>
<protein>
    <submittedName>
        <fullName evidence="8">Putative fimbrial chaperone YadV</fullName>
    </submittedName>
</protein>
<dbReference type="GO" id="GO:0071555">
    <property type="term" value="P:cell wall organization"/>
    <property type="evidence" value="ECO:0007669"/>
    <property type="project" value="InterPro"/>
</dbReference>
<dbReference type="PANTHER" id="PTHR30251">
    <property type="entry name" value="PILUS ASSEMBLY CHAPERONE"/>
    <property type="match status" value="1"/>
</dbReference>
<evidence type="ECO:0000259" key="7">
    <source>
        <dbReference type="Pfam" id="PF02753"/>
    </source>
</evidence>
<feature type="domain" description="Pili assembly chaperone N-terminal" evidence="6">
    <location>
        <begin position="23"/>
        <end position="147"/>
    </location>
</feature>
<sequence length="241" mass="26638">MNKISIAVAGVLMLLLSKLVLAGVMVESSRVVFSAGDPERVLMLFNSNAYPVIVQSWVDDGSPDGTPENAVNSPVMPLPGIFRLEPGERKSLRLLATQMPLPTDREVLYWLNIYEIPPADARLPKEAMVVKVAVRLQLKLFCRPAHLELSVDDVAEKQQFSIIRQPGSLALKVINPTPYYATFDSAEVTDDTKSQQVNIGMLAPFASKTLLLNGNQIAFPKKVHFLLINDDGNRVERNDTL</sequence>
<gene>
    <name evidence="8" type="primary">yadV_3</name>
    <name evidence="8" type="ORF">SB6408_01496</name>
</gene>